<dbReference type="GO" id="GO:0005104">
    <property type="term" value="F:fibroblast growth factor receptor binding"/>
    <property type="evidence" value="ECO:0007669"/>
    <property type="project" value="TreeGrafter"/>
</dbReference>
<dbReference type="STRING" id="13249.T1HJF7"/>
<dbReference type="eggNOG" id="ENOG502QS94">
    <property type="taxonomic scope" value="Eukaryota"/>
</dbReference>
<dbReference type="GO" id="GO:0005829">
    <property type="term" value="C:cytosol"/>
    <property type="evidence" value="ECO:0007669"/>
    <property type="project" value="TreeGrafter"/>
</dbReference>
<dbReference type="OMA" id="YYTSMGE"/>
<dbReference type="AlphaFoldDB" id="T1HJF7"/>
<evidence type="ECO:0000313" key="4">
    <source>
        <dbReference type="Proteomes" id="UP000015103"/>
    </source>
</evidence>
<feature type="compositionally biased region" description="Basic and acidic residues" evidence="2">
    <location>
        <begin position="713"/>
        <end position="723"/>
    </location>
</feature>
<feature type="region of interest" description="Disordered" evidence="2">
    <location>
        <begin position="499"/>
        <end position="538"/>
    </location>
</feature>
<feature type="coiled-coil region" evidence="1">
    <location>
        <begin position="653"/>
        <end position="687"/>
    </location>
</feature>
<dbReference type="HOGENOM" id="CLU_005244_1_0_1"/>
<dbReference type="InterPro" id="IPR052446">
    <property type="entry name" value="B-cell_PI3K-Signaling_Adptrs"/>
</dbReference>
<dbReference type="Gene3D" id="3.40.50.10140">
    <property type="entry name" value="Toll/interleukin-1 receptor homology (TIR) domain"/>
    <property type="match status" value="1"/>
</dbReference>
<dbReference type="SMART" id="SM01282">
    <property type="entry name" value="DBB"/>
    <property type="match status" value="1"/>
</dbReference>
<dbReference type="Pfam" id="PF14545">
    <property type="entry name" value="DBB"/>
    <property type="match status" value="1"/>
</dbReference>
<feature type="region of interest" description="Disordered" evidence="2">
    <location>
        <begin position="713"/>
        <end position="771"/>
    </location>
</feature>
<dbReference type="FunCoup" id="T1HJF7">
    <property type="interactions" value="17"/>
</dbReference>
<dbReference type="SUPFAM" id="SSF48403">
    <property type="entry name" value="Ankyrin repeat"/>
    <property type="match status" value="1"/>
</dbReference>
<accession>T1HJF7</accession>
<dbReference type="InterPro" id="IPR036770">
    <property type="entry name" value="Ankyrin_rpt-contain_sf"/>
</dbReference>
<dbReference type="InterPro" id="IPR017893">
    <property type="entry name" value="DBB_domain"/>
</dbReference>
<dbReference type="EMBL" id="ACPB03007775">
    <property type="status" value="NOT_ANNOTATED_CDS"/>
    <property type="molecule type" value="Genomic_DNA"/>
</dbReference>
<dbReference type="PANTHER" id="PTHR16267:SF11">
    <property type="entry name" value="STUMPS, ISOFORM E"/>
    <property type="match status" value="1"/>
</dbReference>
<dbReference type="GO" id="GO:0005068">
    <property type="term" value="F:transmembrane receptor protein tyrosine kinase adaptor activity"/>
    <property type="evidence" value="ECO:0007669"/>
    <property type="project" value="TreeGrafter"/>
</dbReference>
<reference evidence="3" key="1">
    <citation type="submission" date="2015-05" db="UniProtKB">
        <authorList>
            <consortium name="EnsemblMetazoa"/>
        </authorList>
    </citation>
    <scope>IDENTIFICATION</scope>
</reference>
<dbReference type="InterPro" id="IPR035897">
    <property type="entry name" value="Toll_tir_struct_dom_sf"/>
</dbReference>
<evidence type="ECO:0000256" key="2">
    <source>
        <dbReference type="SAM" id="MobiDB-lite"/>
    </source>
</evidence>
<proteinExistence type="predicted"/>
<feature type="compositionally biased region" description="Low complexity" evidence="2">
    <location>
        <begin position="502"/>
        <end position="537"/>
    </location>
</feature>
<sequence>GKPSSTMLDIVIVSSKESTTATLWVNYLSSCFQQISREEKREPFKLSEVSAEDVLGGLPVEGAAGSKLQIVIICPVLLELLTSSPGVPILASLLQPTTVLAMLLGVTPQALDTHHLASLFRFSEWRRLTVKDQDPMFVGDLLGVAMDILSRTWQLKQAIQQINTDANKAHFSIVPKKIKVGQNKVLILLNEPIGSHDKVSITVDRSGNKLDITSIKRRNPYTLQFTMPSSCLQTSMLVTVNVDKNGRSLGQRLVKCECRMRELDQLLRSVDNPLLFMCQALGLTSGEKEQLDACLVAALQKNMPPNFNILNAHVSRQFSSKNKVLICKEEFPTLLHFAARYGLEKLCWQLLECPGGETACQIRNGNNQTPAEIAERSGHSNLAHALQGYLVHGFLCIIFKSYLAIGIKQSTGQDPVPSLKFFLYFFALQSIEYLLDLFAYASYWLTPSSFQGRPIYMSKPSDLMSDANYLLPRPLSDTYLVPPRARPVLAPLPLQTEPLVQPSSSAPSSPIESYQSPPQARPFTPATPGTPSSPASPLDKAFSHYLHMHSPGTTERLVEKISDSSSNNFDQILGPEKKYTSNHPSIENLSINSNGKFSLLYILCGHHYMNTSCSSSVCSKSPEDELVEIINDFKNNVFTISEVEKLVEAWRNRNDVQQSFREKQEQLNQMRQEYERIQQSMKEQMKRSTPFERIKKFFTRKPKKTNFHSIHISDGEVGDKSRPGSDAVCHRPVSSLSLHSSCSSSSSGRMSTASGTSLGDSGTHSDPDEKK</sequence>
<dbReference type="InParanoid" id="T1HJF7"/>
<protein>
    <submittedName>
        <fullName evidence="3">DBB domain-containing protein</fullName>
    </submittedName>
</protein>
<keyword evidence="1" id="KW-0175">Coiled coil</keyword>
<dbReference type="Gene3D" id="1.25.40.20">
    <property type="entry name" value="Ankyrin repeat-containing domain"/>
    <property type="match status" value="1"/>
</dbReference>
<evidence type="ECO:0000256" key="1">
    <source>
        <dbReference type="SAM" id="Coils"/>
    </source>
</evidence>
<dbReference type="PANTHER" id="PTHR16267">
    <property type="entry name" value="BANK1/PIK3AP1 FAMILY MEMBER"/>
    <property type="match status" value="1"/>
</dbReference>
<dbReference type="VEuPathDB" id="VectorBase:RPRC004180"/>
<name>T1HJF7_RHOPR</name>
<evidence type="ECO:0000313" key="3">
    <source>
        <dbReference type="EnsemblMetazoa" id="RPRC004180-PA"/>
    </source>
</evidence>
<keyword evidence="4" id="KW-1185">Reference proteome</keyword>
<organism evidence="3 4">
    <name type="scientific">Rhodnius prolixus</name>
    <name type="common">Triatomid bug</name>
    <dbReference type="NCBI Taxonomy" id="13249"/>
    <lineage>
        <taxon>Eukaryota</taxon>
        <taxon>Metazoa</taxon>
        <taxon>Ecdysozoa</taxon>
        <taxon>Arthropoda</taxon>
        <taxon>Hexapoda</taxon>
        <taxon>Insecta</taxon>
        <taxon>Pterygota</taxon>
        <taxon>Neoptera</taxon>
        <taxon>Paraneoptera</taxon>
        <taxon>Hemiptera</taxon>
        <taxon>Heteroptera</taxon>
        <taxon>Panheteroptera</taxon>
        <taxon>Cimicomorpha</taxon>
        <taxon>Reduviidae</taxon>
        <taxon>Triatominae</taxon>
        <taxon>Rhodnius</taxon>
    </lineage>
</organism>
<feature type="compositionally biased region" description="Low complexity" evidence="2">
    <location>
        <begin position="734"/>
        <end position="757"/>
    </location>
</feature>
<dbReference type="Proteomes" id="UP000015103">
    <property type="component" value="Unassembled WGS sequence"/>
</dbReference>
<dbReference type="PROSITE" id="PS51376">
    <property type="entry name" value="DBB"/>
    <property type="match status" value="1"/>
</dbReference>
<dbReference type="EnsemblMetazoa" id="RPRC004180-RA">
    <property type="protein sequence ID" value="RPRC004180-PA"/>
    <property type="gene ID" value="RPRC004180"/>
</dbReference>